<keyword evidence="5" id="KW-0328">Glycosyltransferase</keyword>
<keyword evidence="3" id="KW-1003">Cell membrane</keyword>
<evidence type="ECO:0000256" key="8">
    <source>
        <dbReference type="ARBA" id="ARBA00023136"/>
    </source>
</evidence>
<sequence>MRILLVKTSSLGDVIHNLPVVSDLRLSFPEARIDWCVEEAFADIPRLHAAVDQVIPVAVRRWRGNLGRLSTWREIGDFRRRIGGTDYQLVLDTQGLLKSALIARQANGRHCGYAAEAAREPLAARFYDATFVIPRNVHAVQRNRWLAAAALDYPLELPLDYGISAPAPETAWLKEERLAILLTATSRDDKLWDEQHWCAVAMALREGGLIPVLPAGNVLERQRAERIAAVVDGAIAAPPLSLPQIATLMARASLAIGVDTGLAHLAAALRVPVIALYIASEPALTGVYGTGFVRNLGHPGAPPSVHQVLSVVEQALR</sequence>
<comment type="catalytic activity">
    <reaction evidence="13">
        <text>an alpha-Kdo-(2-&gt;4)-alpha-Kdo-(2-&gt;6)-lipid A + ADP-L-glycero-beta-D-manno-heptose = an L-alpha-D-Hep-(1-&gt;5)-[alpha-Kdo-(2-&gt;4)]-alpha-Kdo-(2-&gt;6)-lipid A + ADP + H(+)</text>
        <dbReference type="Rhea" id="RHEA:74067"/>
        <dbReference type="ChEBI" id="CHEBI:15378"/>
        <dbReference type="ChEBI" id="CHEBI:61506"/>
        <dbReference type="ChEBI" id="CHEBI:176431"/>
        <dbReference type="ChEBI" id="CHEBI:193068"/>
        <dbReference type="ChEBI" id="CHEBI:456216"/>
        <dbReference type="EC" id="2.4.99.23"/>
    </reaction>
</comment>
<dbReference type="NCBIfam" id="TIGR02193">
    <property type="entry name" value="heptsyl_trn_I"/>
    <property type="match status" value="1"/>
</dbReference>
<evidence type="ECO:0000256" key="9">
    <source>
        <dbReference type="ARBA" id="ARBA00043995"/>
    </source>
</evidence>
<comment type="subcellular location">
    <subcellularLocation>
        <location evidence="1">Cell inner membrane</location>
        <topology evidence="1">Peripheral membrane protein</topology>
        <orientation evidence="1">Cytoplasmic side</orientation>
    </subcellularLocation>
</comment>
<dbReference type="InterPro" id="IPR051199">
    <property type="entry name" value="LPS_LOS_Heptosyltrfase"/>
</dbReference>
<evidence type="ECO:0000256" key="4">
    <source>
        <dbReference type="ARBA" id="ARBA00022519"/>
    </source>
</evidence>
<evidence type="ECO:0000313" key="15">
    <source>
        <dbReference type="Proteomes" id="UP000706151"/>
    </source>
</evidence>
<evidence type="ECO:0000256" key="5">
    <source>
        <dbReference type="ARBA" id="ARBA00022676"/>
    </source>
</evidence>
<dbReference type="GO" id="GO:0005829">
    <property type="term" value="C:cytosol"/>
    <property type="evidence" value="ECO:0007669"/>
    <property type="project" value="TreeGrafter"/>
</dbReference>
<evidence type="ECO:0000256" key="12">
    <source>
        <dbReference type="ARBA" id="ARBA00044330"/>
    </source>
</evidence>
<dbReference type="AlphaFoldDB" id="A0A935T922"/>
<dbReference type="Proteomes" id="UP000706151">
    <property type="component" value="Unassembled WGS sequence"/>
</dbReference>
<dbReference type="GO" id="GO:0008713">
    <property type="term" value="F:ADP-heptose-lipopolysaccharide heptosyltransferase activity"/>
    <property type="evidence" value="ECO:0007669"/>
    <property type="project" value="TreeGrafter"/>
</dbReference>
<evidence type="ECO:0000256" key="13">
    <source>
        <dbReference type="ARBA" id="ARBA00049201"/>
    </source>
</evidence>
<name>A0A935T922_9PROT</name>
<dbReference type="InterPro" id="IPR011908">
    <property type="entry name" value="LipoPS_heptosylTferase-I"/>
</dbReference>
<keyword evidence="4" id="KW-0997">Cell inner membrane</keyword>
<keyword evidence="8" id="KW-0472">Membrane</keyword>
<evidence type="ECO:0000256" key="3">
    <source>
        <dbReference type="ARBA" id="ARBA00022475"/>
    </source>
</evidence>
<dbReference type="Pfam" id="PF01075">
    <property type="entry name" value="Glyco_transf_9"/>
    <property type="match status" value="1"/>
</dbReference>
<dbReference type="InterPro" id="IPR002201">
    <property type="entry name" value="Glyco_trans_9"/>
</dbReference>
<reference evidence="14 15" key="1">
    <citation type="submission" date="2020-10" db="EMBL/GenBank/DDBJ databases">
        <title>Connecting structure to function with the recovery of over 1000 high-quality activated sludge metagenome-assembled genomes encoding full-length rRNA genes using long-read sequencing.</title>
        <authorList>
            <person name="Singleton C.M."/>
            <person name="Petriglieri F."/>
            <person name="Kristensen J.M."/>
            <person name="Kirkegaard R.H."/>
            <person name="Michaelsen T.Y."/>
            <person name="Andersen M.H."/>
            <person name="Karst S.M."/>
            <person name="Dueholm M.S."/>
            <person name="Nielsen P.H."/>
            <person name="Albertsen M."/>
        </authorList>
    </citation>
    <scope>NUCLEOTIDE SEQUENCE [LARGE SCALE GENOMIC DNA]</scope>
    <source>
        <strain evidence="14">Fred_18-Q3-R57-64_BAT3C.720</strain>
    </source>
</reference>
<evidence type="ECO:0000256" key="7">
    <source>
        <dbReference type="ARBA" id="ARBA00022985"/>
    </source>
</evidence>
<comment type="similarity">
    <text evidence="9">Belongs to the glycosyltransferase 9 family.</text>
</comment>
<comment type="pathway">
    <text evidence="2">Bacterial outer membrane biogenesis; LPS core biosynthesis.</text>
</comment>
<keyword evidence="7" id="KW-0448">Lipopolysaccharide biosynthesis</keyword>
<dbReference type="EC" id="2.4.99.23" evidence="10"/>
<dbReference type="SUPFAM" id="SSF53756">
    <property type="entry name" value="UDP-Glycosyltransferase/glycogen phosphorylase"/>
    <property type="match status" value="1"/>
</dbReference>
<dbReference type="GO" id="GO:0005886">
    <property type="term" value="C:plasma membrane"/>
    <property type="evidence" value="ECO:0007669"/>
    <property type="project" value="UniProtKB-SubCell"/>
</dbReference>
<dbReference type="GO" id="GO:0009244">
    <property type="term" value="P:lipopolysaccharide core region biosynthetic process"/>
    <property type="evidence" value="ECO:0007669"/>
    <property type="project" value="InterPro"/>
</dbReference>
<dbReference type="EMBL" id="JADJOT010000002">
    <property type="protein sequence ID" value="MBK7953178.1"/>
    <property type="molecule type" value="Genomic_DNA"/>
</dbReference>
<evidence type="ECO:0000256" key="10">
    <source>
        <dbReference type="ARBA" id="ARBA00044041"/>
    </source>
</evidence>
<keyword evidence="6" id="KW-0808">Transferase</keyword>
<protein>
    <recommendedName>
        <fullName evidence="11">Lipopolysaccharide heptosyltransferase 1</fullName>
        <ecNumber evidence="10">2.4.99.23</ecNumber>
    </recommendedName>
    <alternativeName>
        <fullName evidence="12">ADP-heptose:lipopolysaccharide heptosyltransferase I</fullName>
    </alternativeName>
</protein>
<evidence type="ECO:0000313" key="14">
    <source>
        <dbReference type="EMBL" id="MBK7953178.1"/>
    </source>
</evidence>
<evidence type="ECO:0000256" key="11">
    <source>
        <dbReference type="ARBA" id="ARBA00044190"/>
    </source>
</evidence>
<dbReference type="PANTHER" id="PTHR30160:SF19">
    <property type="entry name" value="LIPOPOLYSACCHARIDE HEPTOSYLTRANSFERASE 1"/>
    <property type="match status" value="1"/>
</dbReference>
<evidence type="ECO:0000256" key="2">
    <source>
        <dbReference type="ARBA" id="ARBA00004713"/>
    </source>
</evidence>
<accession>A0A935T922</accession>
<dbReference type="Gene3D" id="3.40.50.2000">
    <property type="entry name" value="Glycogen Phosphorylase B"/>
    <property type="match status" value="2"/>
</dbReference>
<organism evidence="14 15">
    <name type="scientific">Candidatus Accumulibacter affinis</name>
    <dbReference type="NCBI Taxonomy" id="2954384"/>
    <lineage>
        <taxon>Bacteria</taxon>
        <taxon>Pseudomonadati</taxon>
        <taxon>Pseudomonadota</taxon>
        <taxon>Betaproteobacteria</taxon>
        <taxon>Candidatus Accumulibacter</taxon>
    </lineage>
</organism>
<proteinExistence type="inferred from homology"/>
<comment type="caution">
    <text evidence="14">The sequence shown here is derived from an EMBL/GenBank/DDBJ whole genome shotgun (WGS) entry which is preliminary data.</text>
</comment>
<dbReference type="CDD" id="cd03789">
    <property type="entry name" value="GT9_LPS_heptosyltransferase"/>
    <property type="match status" value="1"/>
</dbReference>
<dbReference type="PANTHER" id="PTHR30160">
    <property type="entry name" value="TETRAACYLDISACCHARIDE 4'-KINASE-RELATED"/>
    <property type="match status" value="1"/>
</dbReference>
<evidence type="ECO:0000256" key="1">
    <source>
        <dbReference type="ARBA" id="ARBA00004515"/>
    </source>
</evidence>
<gene>
    <name evidence="14" type="primary">waaC</name>
    <name evidence="14" type="ORF">IPK02_03885</name>
</gene>
<evidence type="ECO:0000256" key="6">
    <source>
        <dbReference type="ARBA" id="ARBA00022679"/>
    </source>
</evidence>